<dbReference type="AlphaFoldDB" id="A0AAN6ESV8"/>
<dbReference type="InterPro" id="IPR000719">
    <property type="entry name" value="Prot_kinase_dom"/>
</dbReference>
<reference evidence="3" key="1">
    <citation type="submission" date="2023-01" db="EMBL/GenBank/DDBJ databases">
        <title>Exophiala dermititidis isolated from Cystic Fibrosis Patient.</title>
        <authorList>
            <person name="Kurbessoian T."/>
            <person name="Crocker A."/>
            <person name="Murante D."/>
            <person name="Hogan D.A."/>
            <person name="Stajich J.E."/>
        </authorList>
    </citation>
    <scope>NUCLEOTIDE SEQUENCE</scope>
    <source>
        <strain evidence="3">Ex8</strain>
    </source>
</reference>
<proteinExistence type="predicted"/>
<evidence type="ECO:0000259" key="2">
    <source>
        <dbReference type="PROSITE" id="PS50011"/>
    </source>
</evidence>
<gene>
    <name evidence="3" type="ORF">HRR80_006416</name>
</gene>
<accession>A0AAN6ESV8</accession>
<evidence type="ECO:0000256" key="1">
    <source>
        <dbReference type="SAM" id="MobiDB-lite"/>
    </source>
</evidence>
<feature type="domain" description="Protein kinase" evidence="2">
    <location>
        <begin position="113"/>
        <end position="377"/>
    </location>
</feature>
<evidence type="ECO:0000313" key="3">
    <source>
        <dbReference type="EMBL" id="KAJ8989696.1"/>
    </source>
</evidence>
<evidence type="ECO:0000313" key="4">
    <source>
        <dbReference type="Proteomes" id="UP001161757"/>
    </source>
</evidence>
<dbReference type="GO" id="GO:0005524">
    <property type="term" value="F:ATP binding"/>
    <property type="evidence" value="ECO:0007669"/>
    <property type="project" value="InterPro"/>
</dbReference>
<organism evidence="3 4">
    <name type="scientific">Exophiala dermatitidis</name>
    <name type="common">Black yeast-like fungus</name>
    <name type="synonym">Wangiella dermatitidis</name>
    <dbReference type="NCBI Taxonomy" id="5970"/>
    <lineage>
        <taxon>Eukaryota</taxon>
        <taxon>Fungi</taxon>
        <taxon>Dikarya</taxon>
        <taxon>Ascomycota</taxon>
        <taxon>Pezizomycotina</taxon>
        <taxon>Eurotiomycetes</taxon>
        <taxon>Chaetothyriomycetidae</taxon>
        <taxon>Chaetothyriales</taxon>
        <taxon>Herpotrichiellaceae</taxon>
        <taxon>Exophiala</taxon>
    </lineage>
</organism>
<dbReference type="SUPFAM" id="SSF56112">
    <property type="entry name" value="Protein kinase-like (PK-like)"/>
    <property type="match status" value="1"/>
</dbReference>
<dbReference type="GO" id="GO:0004672">
    <property type="term" value="F:protein kinase activity"/>
    <property type="evidence" value="ECO:0007669"/>
    <property type="project" value="InterPro"/>
</dbReference>
<dbReference type="Gene3D" id="1.10.510.10">
    <property type="entry name" value="Transferase(Phosphotransferase) domain 1"/>
    <property type="match status" value="1"/>
</dbReference>
<dbReference type="Proteomes" id="UP001161757">
    <property type="component" value="Unassembled WGS sequence"/>
</dbReference>
<feature type="region of interest" description="Disordered" evidence="1">
    <location>
        <begin position="43"/>
        <end position="65"/>
    </location>
</feature>
<protein>
    <recommendedName>
        <fullName evidence="2">Protein kinase domain-containing protein</fullName>
    </recommendedName>
</protein>
<dbReference type="EMBL" id="JAJGCB010000013">
    <property type="protein sequence ID" value="KAJ8989696.1"/>
    <property type="molecule type" value="Genomic_DNA"/>
</dbReference>
<dbReference type="InterPro" id="IPR011009">
    <property type="entry name" value="Kinase-like_dom_sf"/>
</dbReference>
<dbReference type="Pfam" id="PF06293">
    <property type="entry name" value="Kdo"/>
    <property type="match status" value="1"/>
</dbReference>
<feature type="compositionally biased region" description="Low complexity" evidence="1">
    <location>
        <begin position="52"/>
        <end position="63"/>
    </location>
</feature>
<sequence>MDPLSKVEDEPPYQVLNFLHCEDIDSLFQVVCRGRRFHVSVSPSDFREGDSTESSTPPSSASSHIEDQYQRLLAAVRDDDPSNIEDLNPEGYHPLDVLYDWIATPFFPLFRKIPPLHNIGSGPGQRLQNLDEYANPSTQFFRLKCVEGRVTPIRLIDGEHDVVPRPLLRFLDLSPSCIRSNVPIFSSREILIPWDSLSEGALYPQAVFLHGHHKLYLRSAMDSRSAEREIDHLLRIQDSGLHNMLLLPKLHGYVEDASQKRIIGYLLEYIEHRGTLDHVGAAEKAPLALRRRWYQKIAETLSALHDVGIVWGDAKAGNVLVDHEDSVWVIDFGGGYTVGWVDEELRETVAGDLQGLARIKEYLKLTEDGVLDTYESG</sequence>
<dbReference type="PROSITE" id="PS50011">
    <property type="entry name" value="PROTEIN_KINASE_DOM"/>
    <property type="match status" value="1"/>
</dbReference>
<comment type="caution">
    <text evidence="3">The sequence shown here is derived from an EMBL/GenBank/DDBJ whole genome shotgun (WGS) entry which is preliminary data.</text>
</comment>
<name>A0AAN6ESV8_EXODE</name>